<reference evidence="2 3" key="1">
    <citation type="submission" date="2017-06" db="EMBL/GenBank/DDBJ databases">
        <title>Complete genome sequence of Paenibacillus donghaensis KCTC 13049T isolated from East Sea sediment, South Korea.</title>
        <authorList>
            <person name="Jung B.K."/>
            <person name="Hong S.-J."/>
            <person name="Shin J.-H."/>
        </authorList>
    </citation>
    <scope>NUCLEOTIDE SEQUENCE [LARGE SCALE GENOMIC DNA]</scope>
    <source>
        <strain evidence="2 3">KCTC 13049</strain>
    </source>
</reference>
<dbReference type="CDD" id="cd05403">
    <property type="entry name" value="NT_KNTase_like"/>
    <property type="match status" value="1"/>
</dbReference>
<gene>
    <name evidence="2" type="ORF">B9T62_06130</name>
</gene>
<dbReference type="InterPro" id="IPR043519">
    <property type="entry name" value="NT_sf"/>
</dbReference>
<dbReference type="SUPFAM" id="SSF81301">
    <property type="entry name" value="Nucleotidyltransferase"/>
    <property type="match status" value="1"/>
</dbReference>
<feature type="domain" description="Polymerase nucleotidyl transferase" evidence="1">
    <location>
        <begin position="15"/>
        <end position="59"/>
    </location>
</feature>
<evidence type="ECO:0000259" key="1">
    <source>
        <dbReference type="Pfam" id="PF01909"/>
    </source>
</evidence>
<dbReference type="EMBL" id="CP021780">
    <property type="protein sequence ID" value="ASA20417.1"/>
    <property type="molecule type" value="Genomic_DNA"/>
</dbReference>
<evidence type="ECO:0000313" key="2">
    <source>
        <dbReference type="EMBL" id="ASA20417.1"/>
    </source>
</evidence>
<proteinExistence type="predicted"/>
<dbReference type="KEGG" id="pdh:B9T62_06130"/>
<dbReference type="AlphaFoldDB" id="A0A2Z2K6H9"/>
<protein>
    <recommendedName>
        <fullName evidence="1">Polymerase nucleotidyl transferase domain-containing protein</fullName>
    </recommendedName>
</protein>
<evidence type="ECO:0000313" key="3">
    <source>
        <dbReference type="Proteomes" id="UP000249890"/>
    </source>
</evidence>
<dbReference type="InterPro" id="IPR002934">
    <property type="entry name" value="Polymerase_NTP_transf_dom"/>
</dbReference>
<dbReference type="Gene3D" id="3.30.460.10">
    <property type="entry name" value="Beta Polymerase, domain 2"/>
    <property type="match status" value="1"/>
</dbReference>
<name>A0A2Z2K6H9_9BACL</name>
<sequence length="261" mass="30145">MYKHHQAAIDSITVKLKAREEVLGVIIGGSIAHGYANEASDLDIMLVLSEEAYERAHAEMDLGFFETESCSYEGGYVDGKSISIDYIHKVAEYGSEPARFAFKDAFLSYSKVEGLDKLILKAASYPVEKKLSNLNQFYAQFETWKWYYYEGLKRDNRLLVDYSLTNYVFFAGRLILAYNERLFPSYKWFLKELEQVEHKPDGLMHLLDQVIELKTPAAVEALYHNVMGFNEWNSSDKHWSIQFMLDSQLNWLDGEVPVLDL</sequence>
<organism evidence="2 3">
    <name type="scientific">Paenibacillus donghaensis</name>
    <dbReference type="NCBI Taxonomy" id="414771"/>
    <lineage>
        <taxon>Bacteria</taxon>
        <taxon>Bacillati</taxon>
        <taxon>Bacillota</taxon>
        <taxon>Bacilli</taxon>
        <taxon>Bacillales</taxon>
        <taxon>Paenibacillaceae</taxon>
        <taxon>Paenibacillus</taxon>
    </lineage>
</organism>
<dbReference type="RefSeq" id="WP_087914437.1">
    <property type="nucleotide sequence ID" value="NZ_CP021780.1"/>
</dbReference>
<dbReference type="Proteomes" id="UP000249890">
    <property type="component" value="Chromosome"/>
</dbReference>
<accession>A0A2Z2K6H9</accession>
<keyword evidence="3" id="KW-1185">Reference proteome</keyword>
<dbReference type="Pfam" id="PF01909">
    <property type="entry name" value="NTP_transf_2"/>
    <property type="match status" value="1"/>
</dbReference>
<dbReference type="OrthoDB" id="192359at2"/>
<dbReference type="GO" id="GO:0016779">
    <property type="term" value="F:nucleotidyltransferase activity"/>
    <property type="evidence" value="ECO:0007669"/>
    <property type="project" value="InterPro"/>
</dbReference>